<dbReference type="EMBL" id="BABT02000126">
    <property type="protein sequence ID" value="GAA97541.1"/>
    <property type="molecule type" value="Genomic_DNA"/>
</dbReference>
<keyword evidence="5" id="KW-1185">Reference proteome</keyword>
<keyword evidence="2" id="KW-0812">Transmembrane</keyword>
<evidence type="ECO:0000313" key="5">
    <source>
        <dbReference type="Proteomes" id="UP000009131"/>
    </source>
</evidence>
<feature type="region of interest" description="Disordered" evidence="1">
    <location>
        <begin position="216"/>
        <end position="240"/>
    </location>
</feature>
<evidence type="ECO:0000256" key="2">
    <source>
        <dbReference type="SAM" id="Phobius"/>
    </source>
</evidence>
<reference evidence="4 5" key="2">
    <citation type="journal article" date="2012" name="Open Biol.">
        <title>Characteristics of nucleosomes and linker DNA regions on the genome of the basidiomycete Mixia osmundae revealed by mono- and dinucleosome mapping.</title>
        <authorList>
            <person name="Nishida H."/>
            <person name="Kondo S."/>
            <person name="Matsumoto T."/>
            <person name="Suzuki Y."/>
            <person name="Yoshikawa H."/>
            <person name="Taylor T.D."/>
            <person name="Sugiyama J."/>
        </authorList>
    </citation>
    <scope>NUCLEOTIDE SEQUENCE [LARGE SCALE GENOMIC DNA]</scope>
    <source>
        <strain evidence="5">CBS 9802 / IAM 14324 / JCM 22182 / KY 12970</strain>
    </source>
</reference>
<reference evidence="4 5" key="1">
    <citation type="journal article" date="2011" name="J. Gen. Appl. Microbiol.">
        <title>Draft genome sequencing of the enigmatic basidiomycete Mixia osmundae.</title>
        <authorList>
            <person name="Nishida H."/>
            <person name="Nagatsuka Y."/>
            <person name="Sugiyama J."/>
        </authorList>
    </citation>
    <scope>NUCLEOTIDE SEQUENCE [LARGE SCALE GENOMIC DNA]</scope>
    <source>
        <strain evidence="5">CBS 9802 / IAM 14324 / JCM 22182 / KY 12970</strain>
    </source>
</reference>
<gene>
    <name evidence="4" type="primary">Mo04219</name>
    <name evidence="4" type="ORF">E5Q_04219</name>
</gene>
<dbReference type="RefSeq" id="XP_014570633.1">
    <property type="nucleotide sequence ID" value="XM_014715147.1"/>
</dbReference>
<feature type="chain" id="PRO_5009955787" evidence="3">
    <location>
        <begin position="23"/>
        <end position="240"/>
    </location>
</feature>
<name>G7E3Y1_MIXOS</name>
<sequence>MLGRTSLSLALLLATLKASVNAQAVIQGVPALLTCNVITFVTKGGSRPFTFYVKSADDGSTLTTFRPTYSNFVGWEVDQAPGTNLTFQTVDSNGDIYSSGEVEVLKGDSTDCLHEGKAFASHQSTKIAILAVVVCLLGILLICFVFISCFGKKTNNISELALSSLSAIKRPQSARRPTFASQPSSSSATSVQPHPYLLPELDGDLGSSVGLSKLEEARIDRRSTSSPAEGPPAYLKNTLA</sequence>
<keyword evidence="2" id="KW-0472">Membrane</keyword>
<feature type="signal peptide" evidence="3">
    <location>
        <begin position="1"/>
        <end position="22"/>
    </location>
</feature>
<evidence type="ECO:0000256" key="1">
    <source>
        <dbReference type="SAM" id="MobiDB-lite"/>
    </source>
</evidence>
<protein>
    <submittedName>
        <fullName evidence="4">Uncharacterized protein</fullName>
    </submittedName>
</protein>
<organism evidence="4 5">
    <name type="scientific">Mixia osmundae (strain CBS 9802 / IAM 14324 / JCM 22182 / KY 12970)</name>
    <dbReference type="NCBI Taxonomy" id="764103"/>
    <lineage>
        <taxon>Eukaryota</taxon>
        <taxon>Fungi</taxon>
        <taxon>Dikarya</taxon>
        <taxon>Basidiomycota</taxon>
        <taxon>Pucciniomycotina</taxon>
        <taxon>Mixiomycetes</taxon>
        <taxon>Mixiales</taxon>
        <taxon>Mixiaceae</taxon>
        <taxon>Mixia</taxon>
    </lineage>
</organism>
<feature type="transmembrane region" description="Helical" evidence="2">
    <location>
        <begin position="127"/>
        <end position="150"/>
    </location>
</feature>
<feature type="compositionally biased region" description="Low complexity" evidence="1">
    <location>
        <begin position="177"/>
        <end position="190"/>
    </location>
</feature>
<keyword evidence="2" id="KW-1133">Transmembrane helix</keyword>
<dbReference type="Proteomes" id="UP000009131">
    <property type="component" value="Unassembled WGS sequence"/>
</dbReference>
<dbReference type="AlphaFoldDB" id="G7E3Y1"/>
<proteinExistence type="predicted"/>
<dbReference type="OrthoDB" id="3362246at2759"/>
<comment type="caution">
    <text evidence="4">The sequence shown here is derived from an EMBL/GenBank/DDBJ whole genome shotgun (WGS) entry which is preliminary data.</text>
</comment>
<evidence type="ECO:0000256" key="3">
    <source>
        <dbReference type="SAM" id="SignalP"/>
    </source>
</evidence>
<keyword evidence="3" id="KW-0732">Signal</keyword>
<evidence type="ECO:0000313" key="4">
    <source>
        <dbReference type="EMBL" id="GAA97541.1"/>
    </source>
</evidence>
<accession>G7E3Y1</accession>
<dbReference type="HOGENOM" id="CLU_1156643_0_0_1"/>
<feature type="region of interest" description="Disordered" evidence="1">
    <location>
        <begin position="173"/>
        <end position="193"/>
    </location>
</feature>
<dbReference type="InParanoid" id="G7E3Y1"/>